<gene>
    <name evidence="7" type="ORF">HDA32_000672</name>
</gene>
<evidence type="ECO:0000256" key="3">
    <source>
        <dbReference type="ARBA" id="ARBA00022989"/>
    </source>
</evidence>
<feature type="transmembrane region" description="Helical" evidence="5">
    <location>
        <begin position="138"/>
        <end position="159"/>
    </location>
</feature>
<comment type="caution">
    <text evidence="7">The sequence shown here is derived from an EMBL/GenBank/DDBJ whole genome shotgun (WGS) entry which is preliminary data.</text>
</comment>
<feature type="transmembrane region" description="Helical" evidence="5">
    <location>
        <begin position="260"/>
        <end position="276"/>
    </location>
</feature>
<protein>
    <recommendedName>
        <fullName evidence="6">O-antigen ligase-related domain-containing protein</fullName>
    </recommendedName>
</protein>
<name>A0A852TRS3_9ACTN</name>
<accession>A0A852TRS3</accession>
<sequence>MGAGGLRTAAPAAGRAHAAGWPGPGWPVTALFVGYPLWWALGLGQFAFWLFAVPMAVELLRRHRRSGLRLPPGFAFWALFLVWSVAGLGLIGLTAPGTLAGSAGYLGALIRLGTYLALTVLLLYVGNLSRAELPDLRVARVLGWLCLTTVAGGLLGTFAPDFGFTSPVEALLPAALAQHSYVQEMLHPSAAQVMDVLGYEAPRPKAPWEYTNTWGNVLSLLLIWLVIGWLHLGTGWRRWVAGTAVVLSAVPIVHSLNRAVWVGLALSLAFLLFQLVRRGRVVAVALCALAAAAVAVAVLLSPLVAIIEDRADNPHSDSGRAAASAAAVQAANDSPVVGWGSTRDVLGSSASIAVGKSAECPQCGNHTIGNNGQLWLLLVANGWVGAALFLAFFARTAWRHRSDVSLIGSGALLTILLLFWYMFFYVALTAPLAVSMLAVALLWRRSTERTGGATAAVGGVT</sequence>
<dbReference type="RefSeq" id="WP_179641745.1">
    <property type="nucleotide sequence ID" value="NZ_BAAAYY010000002.1"/>
</dbReference>
<dbReference type="Pfam" id="PF04932">
    <property type="entry name" value="Wzy_C"/>
    <property type="match status" value="1"/>
</dbReference>
<comment type="subcellular location">
    <subcellularLocation>
        <location evidence="1">Membrane</location>
        <topology evidence="1">Multi-pass membrane protein</topology>
    </subcellularLocation>
</comment>
<keyword evidence="4 5" id="KW-0472">Membrane</keyword>
<dbReference type="GO" id="GO:0016020">
    <property type="term" value="C:membrane"/>
    <property type="evidence" value="ECO:0007669"/>
    <property type="project" value="UniProtKB-SubCell"/>
</dbReference>
<evidence type="ECO:0000259" key="6">
    <source>
        <dbReference type="Pfam" id="PF04932"/>
    </source>
</evidence>
<feature type="transmembrane region" description="Helical" evidence="5">
    <location>
        <begin position="74"/>
        <end position="93"/>
    </location>
</feature>
<evidence type="ECO:0000313" key="7">
    <source>
        <dbReference type="EMBL" id="NYE45552.1"/>
    </source>
</evidence>
<dbReference type="EMBL" id="JACCCC010000001">
    <property type="protein sequence ID" value="NYE45552.1"/>
    <property type="molecule type" value="Genomic_DNA"/>
</dbReference>
<evidence type="ECO:0000256" key="1">
    <source>
        <dbReference type="ARBA" id="ARBA00004141"/>
    </source>
</evidence>
<dbReference type="Proteomes" id="UP000589036">
    <property type="component" value="Unassembled WGS sequence"/>
</dbReference>
<evidence type="ECO:0000256" key="5">
    <source>
        <dbReference type="SAM" id="Phobius"/>
    </source>
</evidence>
<feature type="transmembrane region" description="Helical" evidence="5">
    <location>
        <begin position="28"/>
        <end position="53"/>
    </location>
</feature>
<feature type="transmembrane region" description="Helical" evidence="5">
    <location>
        <begin position="213"/>
        <end position="232"/>
    </location>
</feature>
<feature type="domain" description="O-antigen ligase-related" evidence="6">
    <location>
        <begin position="244"/>
        <end position="389"/>
    </location>
</feature>
<feature type="transmembrane region" description="Helical" evidence="5">
    <location>
        <begin position="105"/>
        <end position="126"/>
    </location>
</feature>
<dbReference type="InterPro" id="IPR007016">
    <property type="entry name" value="O-antigen_ligase-rel_domated"/>
</dbReference>
<proteinExistence type="predicted"/>
<evidence type="ECO:0000256" key="2">
    <source>
        <dbReference type="ARBA" id="ARBA00022692"/>
    </source>
</evidence>
<dbReference type="InterPro" id="IPR051533">
    <property type="entry name" value="WaaL-like"/>
</dbReference>
<dbReference type="PANTHER" id="PTHR37422:SF13">
    <property type="entry name" value="LIPOPOLYSACCHARIDE BIOSYNTHESIS PROTEIN PA4999-RELATED"/>
    <property type="match status" value="1"/>
</dbReference>
<evidence type="ECO:0000313" key="8">
    <source>
        <dbReference type="Proteomes" id="UP000589036"/>
    </source>
</evidence>
<dbReference type="AlphaFoldDB" id="A0A852TRS3"/>
<reference evidence="7 8" key="1">
    <citation type="submission" date="2020-07" db="EMBL/GenBank/DDBJ databases">
        <title>Sequencing the genomes of 1000 actinobacteria strains.</title>
        <authorList>
            <person name="Klenk H.-P."/>
        </authorList>
    </citation>
    <scope>NUCLEOTIDE SEQUENCE [LARGE SCALE GENOMIC DNA]</scope>
    <source>
        <strain evidence="7 8">CXB654</strain>
    </source>
</reference>
<keyword evidence="8" id="KW-1185">Reference proteome</keyword>
<organism evidence="7 8">
    <name type="scientific">Spinactinospora alkalitolerans</name>
    <dbReference type="NCBI Taxonomy" id="687207"/>
    <lineage>
        <taxon>Bacteria</taxon>
        <taxon>Bacillati</taxon>
        <taxon>Actinomycetota</taxon>
        <taxon>Actinomycetes</taxon>
        <taxon>Streptosporangiales</taxon>
        <taxon>Nocardiopsidaceae</taxon>
        <taxon>Spinactinospora</taxon>
    </lineage>
</organism>
<keyword evidence="2 5" id="KW-0812">Transmembrane</keyword>
<feature type="transmembrane region" description="Helical" evidence="5">
    <location>
        <begin position="404"/>
        <end position="421"/>
    </location>
</feature>
<dbReference type="PANTHER" id="PTHR37422">
    <property type="entry name" value="TEICHURONIC ACID BIOSYNTHESIS PROTEIN TUAE"/>
    <property type="match status" value="1"/>
</dbReference>
<feature type="transmembrane region" description="Helical" evidence="5">
    <location>
        <begin position="239"/>
        <end position="254"/>
    </location>
</feature>
<feature type="transmembrane region" description="Helical" evidence="5">
    <location>
        <begin position="374"/>
        <end position="392"/>
    </location>
</feature>
<feature type="transmembrane region" description="Helical" evidence="5">
    <location>
        <begin position="283"/>
        <end position="307"/>
    </location>
</feature>
<keyword evidence="3 5" id="KW-1133">Transmembrane helix</keyword>
<evidence type="ECO:0000256" key="4">
    <source>
        <dbReference type="ARBA" id="ARBA00023136"/>
    </source>
</evidence>